<evidence type="ECO:0000256" key="7">
    <source>
        <dbReference type="RuleBase" id="RU003345"/>
    </source>
</evidence>
<evidence type="ECO:0000256" key="5">
    <source>
        <dbReference type="PIRSR" id="PIRSR036492-1"/>
    </source>
</evidence>
<dbReference type="GO" id="GO:0004029">
    <property type="term" value="F:aldehyde dehydrogenase (NAD+) activity"/>
    <property type="evidence" value="ECO:0007669"/>
    <property type="project" value="TreeGrafter"/>
</dbReference>
<protein>
    <recommendedName>
        <fullName evidence="4">Aldehyde dehydrogenase</fullName>
    </recommendedName>
</protein>
<dbReference type="GO" id="GO:0006081">
    <property type="term" value="P:aldehyde metabolic process"/>
    <property type="evidence" value="ECO:0007669"/>
    <property type="project" value="InterPro"/>
</dbReference>
<dbReference type="InterPro" id="IPR016161">
    <property type="entry name" value="Ald_DH/histidinol_DH"/>
</dbReference>
<dbReference type="InterPro" id="IPR016163">
    <property type="entry name" value="Ald_DH_C"/>
</dbReference>
<dbReference type="Gene3D" id="3.40.309.10">
    <property type="entry name" value="Aldehyde Dehydrogenase, Chain A, domain 2"/>
    <property type="match status" value="1"/>
</dbReference>
<dbReference type="Proteomes" id="UP000242287">
    <property type="component" value="Unassembled WGS sequence"/>
</dbReference>
<keyword evidence="3" id="KW-0520">NAD</keyword>
<name>A0A2A9NCG5_9AGAR</name>
<gene>
    <name evidence="9" type="ORF">AMATHDRAFT_153157</name>
</gene>
<accession>A0A2A9NCG5</accession>
<sequence length="524" mass="57359">MSAADTSTTLQFTPIDDIEKIHSALRAGHNSGKLRSLEYRRYQLLQLAYLVQDNAKRFEEALSKDLGRPALESYFLEINASVSEVKTSYSNVYKWAKPEKPSFSLNFTFMRPVIYKEAKGVVLIISPFNYPLWLAVGPLAGALAAGNSVMLKPSESSAAVSALLAELVPKYLDSDLVRVVNGAVPETTKLLSLPWDHILYTGPGRVGKIVASAAAKFLTPVSLELGGKSPVIVDPNCDLQTAARRILWGKCVNAGQTCVAPDYILVPRSFQDQFVDALVEQYNSFFPNATPPTPADQFSKMITPQAFKRVKNLLDATKGSVVIGGETDEDKRFIAPTIVRDVSGEDSLMSEEIFGPILPILPVENLDEAIAFVNAHDHPLALYVFSRDQQFKQRVFQNTKSGAAVANEVVIHPGADGLPFGGVGPSGYGAHTGKYSFDMFTHLRSSLDSPSWIDYLLSFRFPPYNAKKLKSTNQFAVSLPSRPTGPPPIIKSGITATSKWWGKWFILAIAFAVAAKLTKRVKNV</sequence>
<dbReference type="InterPro" id="IPR029510">
    <property type="entry name" value="Ald_DH_CS_GLU"/>
</dbReference>
<dbReference type="InterPro" id="IPR012394">
    <property type="entry name" value="Aldehyde_DH_NAD(P)"/>
</dbReference>
<keyword evidence="10" id="KW-1185">Reference proteome</keyword>
<evidence type="ECO:0000256" key="2">
    <source>
        <dbReference type="ARBA" id="ARBA00023002"/>
    </source>
</evidence>
<evidence type="ECO:0000256" key="1">
    <source>
        <dbReference type="ARBA" id="ARBA00009986"/>
    </source>
</evidence>
<dbReference type="STRING" id="703135.A0A2A9NCG5"/>
<dbReference type="AlphaFoldDB" id="A0A2A9NCG5"/>
<dbReference type="CDD" id="cd07135">
    <property type="entry name" value="ALDH_F14-YMR110C"/>
    <property type="match status" value="1"/>
</dbReference>
<feature type="active site" evidence="5">
    <location>
        <position position="258"/>
    </location>
</feature>
<dbReference type="PANTHER" id="PTHR43570">
    <property type="entry name" value="ALDEHYDE DEHYDROGENASE"/>
    <property type="match status" value="1"/>
</dbReference>
<evidence type="ECO:0000256" key="4">
    <source>
        <dbReference type="PIRNR" id="PIRNR036492"/>
    </source>
</evidence>
<feature type="active site" evidence="5 6">
    <location>
        <position position="224"/>
    </location>
</feature>
<evidence type="ECO:0000313" key="10">
    <source>
        <dbReference type="Proteomes" id="UP000242287"/>
    </source>
</evidence>
<dbReference type="FunFam" id="3.40.309.10:FF:000025">
    <property type="entry name" value="Aldehyde dehydrogenase"/>
    <property type="match status" value="1"/>
</dbReference>
<dbReference type="EMBL" id="KZ302141">
    <property type="protein sequence ID" value="PFH47014.1"/>
    <property type="molecule type" value="Genomic_DNA"/>
</dbReference>
<evidence type="ECO:0000259" key="8">
    <source>
        <dbReference type="Pfam" id="PF00171"/>
    </source>
</evidence>
<comment type="similarity">
    <text evidence="1 4 7">Belongs to the aldehyde dehydrogenase family.</text>
</comment>
<dbReference type="PANTHER" id="PTHR43570:SF16">
    <property type="entry name" value="ALDEHYDE DEHYDROGENASE TYPE III, ISOFORM Q"/>
    <property type="match status" value="1"/>
</dbReference>
<dbReference type="FunFam" id="3.40.605.10:FF:000004">
    <property type="entry name" value="Aldehyde dehydrogenase"/>
    <property type="match status" value="1"/>
</dbReference>
<dbReference type="PROSITE" id="PS00687">
    <property type="entry name" value="ALDEHYDE_DEHYDR_GLU"/>
    <property type="match status" value="1"/>
</dbReference>
<organism evidence="9 10">
    <name type="scientific">Amanita thiersii Skay4041</name>
    <dbReference type="NCBI Taxonomy" id="703135"/>
    <lineage>
        <taxon>Eukaryota</taxon>
        <taxon>Fungi</taxon>
        <taxon>Dikarya</taxon>
        <taxon>Basidiomycota</taxon>
        <taxon>Agaricomycotina</taxon>
        <taxon>Agaricomycetes</taxon>
        <taxon>Agaricomycetidae</taxon>
        <taxon>Agaricales</taxon>
        <taxon>Pluteineae</taxon>
        <taxon>Amanitaceae</taxon>
        <taxon>Amanita</taxon>
    </lineage>
</organism>
<dbReference type="GO" id="GO:0005737">
    <property type="term" value="C:cytoplasm"/>
    <property type="evidence" value="ECO:0007669"/>
    <property type="project" value="TreeGrafter"/>
</dbReference>
<dbReference type="InterPro" id="IPR015590">
    <property type="entry name" value="Aldehyde_DH_dom"/>
</dbReference>
<feature type="domain" description="Aldehyde dehydrogenase" evidence="8">
    <location>
        <begin position="16"/>
        <end position="444"/>
    </location>
</feature>
<keyword evidence="2 4" id="KW-0560">Oxidoreductase</keyword>
<reference evidence="9 10" key="1">
    <citation type="submission" date="2014-02" db="EMBL/GenBank/DDBJ databases">
        <title>Transposable element dynamics among asymbiotic and ectomycorrhizal Amanita fungi.</title>
        <authorList>
            <consortium name="DOE Joint Genome Institute"/>
            <person name="Hess J."/>
            <person name="Skrede I."/>
            <person name="Wolfe B."/>
            <person name="LaButti K."/>
            <person name="Ohm R.A."/>
            <person name="Grigoriev I.V."/>
            <person name="Pringle A."/>
        </authorList>
    </citation>
    <scope>NUCLEOTIDE SEQUENCE [LARGE SCALE GENOMIC DNA]</scope>
    <source>
        <strain evidence="9 10">SKay4041</strain>
    </source>
</reference>
<dbReference type="Gene3D" id="3.40.605.10">
    <property type="entry name" value="Aldehyde Dehydrogenase, Chain A, domain 1"/>
    <property type="match status" value="1"/>
</dbReference>
<dbReference type="SUPFAM" id="SSF53720">
    <property type="entry name" value="ALDH-like"/>
    <property type="match status" value="1"/>
</dbReference>
<evidence type="ECO:0000313" key="9">
    <source>
        <dbReference type="EMBL" id="PFH47014.1"/>
    </source>
</evidence>
<dbReference type="PIRSF" id="PIRSF036492">
    <property type="entry name" value="ALDH"/>
    <property type="match status" value="1"/>
</dbReference>
<dbReference type="Pfam" id="PF00171">
    <property type="entry name" value="Aldedh"/>
    <property type="match status" value="1"/>
</dbReference>
<evidence type="ECO:0000256" key="6">
    <source>
        <dbReference type="PROSITE-ProRule" id="PRU10007"/>
    </source>
</evidence>
<dbReference type="InterPro" id="IPR016162">
    <property type="entry name" value="Ald_DH_N"/>
</dbReference>
<dbReference type="OrthoDB" id="440325at2759"/>
<proteinExistence type="inferred from homology"/>
<evidence type="ECO:0000256" key="3">
    <source>
        <dbReference type="ARBA" id="ARBA00023027"/>
    </source>
</evidence>